<evidence type="ECO:0000313" key="2">
    <source>
        <dbReference type="Proteomes" id="UP001147653"/>
    </source>
</evidence>
<dbReference type="EMBL" id="JAPDDP010000054">
    <property type="protein sequence ID" value="MDA0183457.1"/>
    <property type="molecule type" value="Genomic_DNA"/>
</dbReference>
<dbReference type="RefSeq" id="WP_270027846.1">
    <property type="nucleotide sequence ID" value="NZ_JAPDDP010000054.1"/>
</dbReference>
<accession>A0A9X3NEG9</accession>
<proteinExistence type="predicted"/>
<organism evidence="1 2">
    <name type="scientific">Solirubrobacter phytolaccae</name>
    <dbReference type="NCBI Taxonomy" id="1404360"/>
    <lineage>
        <taxon>Bacteria</taxon>
        <taxon>Bacillati</taxon>
        <taxon>Actinomycetota</taxon>
        <taxon>Thermoleophilia</taxon>
        <taxon>Solirubrobacterales</taxon>
        <taxon>Solirubrobacteraceae</taxon>
        <taxon>Solirubrobacter</taxon>
    </lineage>
</organism>
<keyword evidence="2" id="KW-1185">Reference proteome</keyword>
<name>A0A9X3NEG9_9ACTN</name>
<reference evidence="1" key="1">
    <citation type="submission" date="2022-10" db="EMBL/GenBank/DDBJ databases">
        <title>The WGS of Solirubrobacter phytolaccae KCTC 29190.</title>
        <authorList>
            <person name="Jiang Z."/>
        </authorList>
    </citation>
    <scope>NUCLEOTIDE SEQUENCE</scope>
    <source>
        <strain evidence="1">KCTC 29190</strain>
    </source>
</reference>
<gene>
    <name evidence="1" type="ORF">OJ997_24320</name>
</gene>
<dbReference type="Proteomes" id="UP001147653">
    <property type="component" value="Unassembled WGS sequence"/>
</dbReference>
<dbReference type="AlphaFoldDB" id="A0A9X3NEG9"/>
<sequence>MKRVEGYAYTARRVETRIDSLRIELERALRGVDEAVPEGRGDEAADKALDLARDLDSLERIQPRVDSWLRVAVSSVCDDPGLAPFGEGPTA</sequence>
<evidence type="ECO:0000313" key="1">
    <source>
        <dbReference type="EMBL" id="MDA0183457.1"/>
    </source>
</evidence>
<protein>
    <submittedName>
        <fullName evidence="1">Uncharacterized protein</fullName>
    </submittedName>
</protein>
<comment type="caution">
    <text evidence="1">The sequence shown here is derived from an EMBL/GenBank/DDBJ whole genome shotgun (WGS) entry which is preliminary data.</text>
</comment>